<feature type="transmembrane region" description="Helical" evidence="6">
    <location>
        <begin position="175"/>
        <end position="198"/>
    </location>
</feature>
<feature type="short sequence motif" description="BH4" evidence="5">
    <location>
        <begin position="22"/>
        <end position="41"/>
    </location>
</feature>
<evidence type="ECO:0000313" key="8">
    <source>
        <dbReference type="Proteomes" id="UP000694888"/>
    </source>
</evidence>
<reference evidence="9" key="1">
    <citation type="submission" date="2025-08" db="UniProtKB">
        <authorList>
            <consortium name="RefSeq"/>
        </authorList>
    </citation>
    <scope>IDENTIFICATION</scope>
</reference>
<protein>
    <submittedName>
        <fullName evidence="9">Bcl-2-like protein 2</fullName>
    </submittedName>
</protein>
<evidence type="ECO:0000256" key="1">
    <source>
        <dbReference type="ARBA" id="ARBA00004370"/>
    </source>
</evidence>
<keyword evidence="6" id="KW-1133">Transmembrane helix</keyword>
<keyword evidence="8" id="KW-1185">Reference proteome</keyword>
<accession>A0ABM0JXC4</accession>
<evidence type="ECO:0000256" key="2">
    <source>
        <dbReference type="ARBA" id="ARBA00009458"/>
    </source>
</evidence>
<gene>
    <name evidence="9" type="primary">LOC101849554</name>
</gene>
<dbReference type="InterPro" id="IPR036834">
    <property type="entry name" value="Bcl-2-like_sf"/>
</dbReference>
<dbReference type="PANTHER" id="PTHR11256:SF50">
    <property type="entry name" value="APOPTOSIS REGULATOR CED-9"/>
    <property type="match status" value="1"/>
</dbReference>
<dbReference type="PRINTS" id="PR01862">
    <property type="entry name" value="BCL2FAMILY"/>
</dbReference>
<evidence type="ECO:0000259" key="7">
    <source>
        <dbReference type="PROSITE" id="PS50063"/>
    </source>
</evidence>
<dbReference type="GeneID" id="101849554"/>
<dbReference type="PROSITE" id="PS50063">
    <property type="entry name" value="BH4_2"/>
    <property type="match status" value="1"/>
</dbReference>
<keyword evidence="6" id="KW-0812">Transmembrane</keyword>
<dbReference type="PROSITE" id="PS50062">
    <property type="entry name" value="BCL2_FAMILY"/>
    <property type="match status" value="1"/>
</dbReference>
<proteinExistence type="inferred from homology"/>
<name>A0ABM0JXC4_APLCA</name>
<evidence type="ECO:0000256" key="5">
    <source>
        <dbReference type="PROSITE-ProRule" id="PRU00025"/>
    </source>
</evidence>
<dbReference type="InterPro" id="IPR046371">
    <property type="entry name" value="Bcl-2_BH1-3"/>
</dbReference>
<dbReference type="RefSeq" id="XP_005103752.1">
    <property type="nucleotide sequence ID" value="XM_005103695.3"/>
</dbReference>
<comment type="similarity">
    <text evidence="2">Belongs to the Bcl-2 family.</text>
</comment>
<evidence type="ECO:0000256" key="3">
    <source>
        <dbReference type="ARBA" id="ARBA00022703"/>
    </source>
</evidence>
<keyword evidence="3 5" id="KW-0053">Apoptosis</keyword>
<comment type="subcellular location">
    <subcellularLocation>
        <location evidence="1">Membrane</location>
    </subcellularLocation>
</comment>
<dbReference type="Proteomes" id="UP000694888">
    <property type="component" value="Unplaced"/>
</dbReference>
<dbReference type="SMART" id="SM00337">
    <property type="entry name" value="BCL"/>
    <property type="match status" value="1"/>
</dbReference>
<dbReference type="SUPFAM" id="SSF56854">
    <property type="entry name" value="Bcl-2 inhibitors of programmed cell death"/>
    <property type="match status" value="1"/>
</dbReference>
<dbReference type="InterPro" id="IPR026298">
    <property type="entry name" value="Bcl-2_fam"/>
</dbReference>
<dbReference type="InterPro" id="IPR002475">
    <property type="entry name" value="Bcl2-like"/>
</dbReference>
<evidence type="ECO:0000256" key="6">
    <source>
        <dbReference type="SAM" id="Phobius"/>
    </source>
</evidence>
<dbReference type="Pfam" id="PF00452">
    <property type="entry name" value="Bcl-2"/>
    <property type="match status" value="1"/>
</dbReference>
<evidence type="ECO:0000313" key="9">
    <source>
        <dbReference type="RefSeq" id="XP_005103752.1"/>
    </source>
</evidence>
<evidence type="ECO:0000256" key="4">
    <source>
        <dbReference type="ARBA" id="ARBA00023136"/>
    </source>
</evidence>
<dbReference type="Gene3D" id="1.10.437.10">
    <property type="entry name" value="Blc2-like"/>
    <property type="match status" value="1"/>
</dbReference>
<keyword evidence="4 6" id="KW-0472">Membrane</keyword>
<dbReference type="PANTHER" id="PTHR11256">
    <property type="entry name" value="BCL-2 RELATED"/>
    <property type="match status" value="1"/>
</dbReference>
<dbReference type="InterPro" id="IPR003093">
    <property type="entry name" value="Bcl2_BH4"/>
</dbReference>
<organism evidence="8 9">
    <name type="scientific">Aplysia californica</name>
    <name type="common">California sea hare</name>
    <dbReference type="NCBI Taxonomy" id="6500"/>
    <lineage>
        <taxon>Eukaryota</taxon>
        <taxon>Metazoa</taxon>
        <taxon>Spiralia</taxon>
        <taxon>Lophotrochozoa</taxon>
        <taxon>Mollusca</taxon>
        <taxon>Gastropoda</taxon>
        <taxon>Heterobranchia</taxon>
        <taxon>Euthyneura</taxon>
        <taxon>Tectipleura</taxon>
        <taxon>Aplysiida</taxon>
        <taxon>Aplysioidea</taxon>
        <taxon>Aplysiidae</taxon>
        <taxon>Aplysia</taxon>
    </lineage>
</organism>
<dbReference type="CDD" id="cd06845">
    <property type="entry name" value="Bcl-2_like"/>
    <property type="match status" value="1"/>
</dbReference>
<feature type="domain" description="Apoptosis regulator Bcl-2 family BH4" evidence="7">
    <location>
        <begin position="22"/>
        <end position="41"/>
    </location>
</feature>
<sequence>MVKEIDVVGVNKSFQTMEVENTRAIAEDYIKYRLQSSGFVWENGRQGNVTPNSVEAAMRSLGDEFEERFRSHFDDMIGQLHVTEDNAHDTFSSIVSETFSDGVNWGRIVALFGFAGRFAVQCFENNLPHVVDNIVEWVTAYVDNNLSTWMSSHNNWEGFLEFHAGGPESRKNNPWPSFGTICGYAAAGIGVLTLGAFLTQKS</sequence>